<organism evidence="10 11">
    <name type="scientific">Apatococcus lobatus</name>
    <dbReference type="NCBI Taxonomy" id="904363"/>
    <lineage>
        <taxon>Eukaryota</taxon>
        <taxon>Viridiplantae</taxon>
        <taxon>Chlorophyta</taxon>
        <taxon>core chlorophytes</taxon>
        <taxon>Trebouxiophyceae</taxon>
        <taxon>Chlorellales</taxon>
        <taxon>Chlorellaceae</taxon>
        <taxon>Apatococcus</taxon>
    </lineage>
</organism>
<dbReference type="SUPFAM" id="SSF144091">
    <property type="entry name" value="Rhomboid-like"/>
    <property type="match status" value="1"/>
</dbReference>
<comment type="caution">
    <text evidence="10">The sequence shown here is derived from an EMBL/GenBank/DDBJ whole genome shotgun (WGS) entry which is preliminary data.</text>
</comment>
<accession>A0AAW1RZ55</accession>
<dbReference type="Pfam" id="PF04511">
    <property type="entry name" value="DER1"/>
    <property type="match status" value="1"/>
</dbReference>
<reference evidence="10 11" key="1">
    <citation type="journal article" date="2024" name="Nat. Commun.">
        <title>Phylogenomics reveals the evolutionary origins of lichenization in chlorophyte algae.</title>
        <authorList>
            <person name="Puginier C."/>
            <person name="Libourel C."/>
            <person name="Otte J."/>
            <person name="Skaloud P."/>
            <person name="Haon M."/>
            <person name="Grisel S."/>
            <person name="Petersen M."/>
            <person name="Berrin J.G."/>
            <person name="Delaux P.M."/>
            <person name="Dal Grande F."/>
            <person name="Keller J."/>
        </authorList>
    </citation>
    <scope>NUCLEOTIDE SEQUENCE [LARGE SCALE GENOMIC DNA]</scope>
    <source>
        <strain evidence="10 11">SAG 2145</strain>
    </source>
</reference>
<feature type="compositionally biased region" description="Low complexity" evidence="9">
    <location>
        <begin position="254"/>
        <end position="266"/>
    </location>
</feature>
<keyword evidence="11" id="KW-1185">Reference proteome</keyword>
<evidence type="ECO:0000256" key="3">
    <source>
        <dbReference type="ARBA" id="ARBA00008917"/>
    </source>
</evidence>
<dbReference type="EMBL" id="JALJOS010000005">
    <property type="protein sequence ID" value="KAK9838623.1"/>
    <property type="molecule type" value="Genomic_DNA"/>
</dbReference>
<feature type="transmembrane region" description="Helical" evidence="8">
    <location>
        <begin position="54"/>
        <end position="74"/>
    </location>
</feature>
<sequence length="305" mass="34063">MAMEDWYKQLPIVTRFYVTASFVITAACSLDVIEPKSIYFNPRLIFQHMELWRLLTNFCFFGALGLDFLFHMFFLIKYSKALEEGSFRGKSADFFWMLLFGAVLLTSIAPFVNIQFLGSSLTFMMVYVWGRRHQYVQLSFLGIFTFTAPYLPWVLLAFSLVLRSSPVVDLLGMVAGHAYYFLEDVYPRMSGRRPLKTPSLVKAMFPRSDDAQPAIVIQDALGAGAAPAAPGAAAGAAADVALRDPGLQPEQHHLQAQQPLQHQQQQPPEPSARDAAHAAAEAAQQRLQPRIPPQSEVQQQPVHGS</sequence>
<dbReference type="FunFam" id="1.20.1540.10:FF:000016">
    <property type="entry name" value="Derlin"/>
    <property type="match status" value="1"/>
</dbReference>
<dbReference type="Proteomes" id="UP001438707">
    <property type="component" value="Unassembled WGS sequence"/>
</dbReference>
<evidence type="ECO:0000313" key="11">
    <source>
        <dbReference type="Proteomes" id="UP001438707"/>
    </source>
</evidence>
<dbReference type="AlphaFoldDB" id="A0AAW1RZ55"/>
<name>A0AAW1RZ55_9CHLO</name>
<evidence type="ECO:0000256" key="8">
    <source>
        <dbReference type="RuleBase" id="RU363059"/>
    </source>
</evidence>
<keyword evidence="7 8" id="KW-0472">Membrane</keyword>
<evidence type="ECO:0000256" key="1">
    <source>
        <dbReference type="ARBA" id="ARBA00003292"/>
    </source>
</evidence>
<dbReference type="InterPro" id="IPR035952">
    <property type="entry name" value="Rhomboid-like_sf"/>
</dbReference>
<feature type="transmembrane region" description="Helical" evidence="8">
    <location>
        <begin position="12"/>
        <end position="33"/>
    </location>
</feature>
<evidence type="ECO:0000256" key="6">
    <source>
        <dbReference type="ARBA" id="ARBA00022989"/>
    </source>
</evidence>
<feature type="transmembrane region" description="Helical" evidence="8">
    <location>
        <begin position="94"/>
        <end position="117"/>
    </location>
</feature>
<dbReference type="InterPro" id="IPR007599">
    <property type="entry name" value="DER1"/>
</dbReference>
<evidence type="ECO:0000313" key="10">
    <source>
        <dbReference type="EMBL" id="KAK9838623.1"/>
    </source>
</evidence>
<comment type="function">
    <text evidence="1">May be involved in the degradation process of specific misfolded endoplasmic reticulum (ER) luminal proteins.</text>
</comment>
<evidence type="ECO:0000256" key="9">
    <source>
        <dbReference type="SAM" id="MobiDB-lite"/>
    </source>
</evidence>
<evidence type="ECO:0000256" key="2">
    <source>
        <dbReference type="ARBA" id="ARBA00004477"/>
    </source>
</evidence>
<dbReference type="PANTHER" id="PTHR11009">
    <property type="entry name" value="DER1-LIKE PROTEIN, DERLIN"/>
    <property type="match status" value="1"/>
</dbReference>
<keyword evidence="4 8" id="KW-0812">Transmembrane</keyword>
<evidence type="ECO:0000256" key="4">
    <source>
        <dbReference type="ARBA" id="ARBA00022692"/>
    </source>
</evidence>
<protein>
    <recommendedName>
        <fullName evidence="8">Derlin</fullName>
    </recommendedName>
</protein>
<evidence type="ECO:0000256" key="7">
    <source>
        <dbReference type="ARBA" id="ARBA00023136"/>
    </source>
</evidence>
<gene>
    <name evidence="10" type="ORF">WJX74_000011</name>
</gene>
<feature type="region of interest" description="Disordered" evidence="9">
    <location>
        <begin position="249"/>
        <end position="305"/>
    </location>
</feature>
<dbReference type="GO" id="GO:0033554">
    <property type="term" value="P:cellular response to stress"/>
    <property type="evidence" value="ECO:0007669"/>
    <property type="project" value="UniProtKB-ARBA"/>
</dbReference>
<keyword evidence="5 8" id="KW-0256">Endoplasmic reticulum</keyword>
<dbReference type="GO" id="GO:0005789">
    <property type="term" value="C:endoplasmic reticulum membrane"/>
    <property type="evidence" value="ECO:0007669"/>
    <property type="project" value="UniProtKB-SubCell"/>
</dbReference>
<comment type="function">
    <text evidence="8">May be involved in the degradation of misfolded endoplasmic reticulum (ER) luminal proteins.</text>
</comment>
<keyword evidence="6 8" id="KW-1133">Transmembrane helix</keyword>
<comment type="subcellular location">
    <subcellularLocation>
        <location evidence="2 8">Endoplasmic reticulum membrane</location>
        <topology evidence="2 8">Multi-pass membrane protein</topology>
    </subcellularLocation>
</comment>
<dbReference type="GO" id="GO:0051603">
    <property type="term" value="P:proteolysis involved in protein catabolic process"/>
    <property type="evidence" value="ECO:0007669"/>
    <property type="project" value="UniProtKB-ARBA"/>
</dbReference>
<feature type="transmembrane region" description="Helical" evidence="8">
    <location>
        <begin position="138"/>
        <end position="161"/>
    </location>
</feature>
<proteinExistence type="inferred from homology"/>
<comment type="similarity">
    <text evidence="3 8">Belongs to the derlin family.</text>
</comment>
<feature type="compositionally biased region" description="Polar residues" evidence="9">
    <location>
        <begin position="295"/>
        <end position="305"/>
    </location>
</feature>
<evidence type="ECO:0000256" key="5">
    <source>
        <dbReference type="ARBA" id="ARBA00022824"/>
    </source>
</evidence>